<dbReference type="AlphaFoldDB" id="A0A6C0HQP5"/>
<dbReference type="Gene3D" id="3.40.30.10">
    <property type="entry name" value="Glutaredoxin"/>
    <property type="match status" value="1"/>
</dbReference>
<evidence type="ECO:0000313" key="2">
    <source>
        <dbReference type="EMBL" id="QHT82667.1"/>
    </source>
</evidence>
<reference evidence="2" key="1">
    <citation type="journal article" date="2020" name="Nature">
        <title>Giant virus diversity and host interactions through global metagenomics.</title>
        <authorList>
            <person name="Schulz F."/>
            <person name="Roux S."/>
            <person name="Paez-Espino D."/>
            <person name="Jungbluth S."/>
            <person name="Walsh D.A."/>
            <person name="Denef V.J."/>
            <person name="McMahon K.D."/>
            <person name="Konstantinidis K.T."/>
            <person name="Eloe-Fadrosh E.A."/>
            <person name="Kyrpides N.C."/>
            <person name="Woyke T."/>
        </authorList>
    </citation>
    <scope>NUCLEOTIDE SEQUENCE</scope>
    <source>
        <strain evidence="2">GVMAG-M-3300023184-165</strain>
    </source>
</reference>
<accession>A0A6C0HQP5</accession>
<name>A0A6C0HQP5_9ZZZZ</name>
<protein>
    <recommendedName>
        <fullName evidence="1">Glutaredoxin domain-containing protein</fullName>
    </recommendedName>
</protein>
<organism evidence="2">
    <name type="scientific">viral metagenome</name>
    <dbReference type="NCBI Taxonomy" id="1070528"/>
    <lineage>
        <taxon>unclassified sequences</taxon>
        <taxon>metagenomes</taxon>
        <taxon>organismal metagenomes</taxon>
    </lineage>
</organism>
<dbReference type="InterPro" id="IPR002109">
    <property type="entry name" value="Glutaredoxin"/>
</dbReference>
<proteinExistence type="predicted"/>
<dbReference type="PROSITE" id="PS51354">
    <property type="entry name" value="GLUTAREDOXIN_2"/>
    <property type="match status" value="1"/>
</dbReference>
<dbReference type="InterPro" id="IPR036249">
    <property type="entry name" value="Thioredoxin-like_sf"/>
</dbReference>
<evidence type="ECO:0000259" key="1">
    <source>
        <dbReference type="Pfam" id="PF00462"/>
    </source>
</evidence>
<dbReference type="EMBL" id="MN740003">
    <property type="protein sequence ID" value="QHT82667.1"/>
    <property type="molecule type" value="Genomic_DNA"/>
</dbReference>
<feature type="domain" description="Glutaredoxin" evidence="1">
    <location>
        <begin position="14"/>
        <end position="79"/>
    </location>
</feature>
<sequence length="101" mass="11750">MDQEFKIPEMTGYTIYSKSGCPNCSKVKKYLTEVNAPVNIVDCDDYLIEAKEEFLKFIEIIAEKSVRVFPIVFFEGKFVGGYDETEYHYSRLNAFSNNVFF</sequence>
<dbReference type="SUPFAM" id="SSF52833">
    <property type="entry name" value="Thioredoxin-like"/>
    <property type="match status" value="1"/>
</dbReference>
<dbReference type="Pfam" id="PF00462">
    <property type="entry name" value="Glutaredoxin"/>
    <property type="match status" value="1"/>
</dbReference>